<comment type="catalytic activity">
    <reaction evidence="1">
        <text>S-ubiquitinyl-[E2 ubiquitin-conjugating enzyme]-L-cysteine + [acceptor protein]-L-lysine = [E2 ubiquitin-conjugating enzyme]-L-cysteine + N(6)-ubiquitinyl-[acceptor protein]-L-lysine.</text>
        <dbReference type="EC" id="2.3.2.27"/>
    </reaction>
</comment>
<dbReference type="InterPro" id="IPR001841">
    <property type="entry name" value="Znf_RING"/>
</dbReference>
<feature type="transmembrane region" description="Helical" evidence="9">
    <location>
        <begin position="31"/>
        <end position="53"/>
    </location>
</feature>
<evidence type="ECO:0000259" key="10">
    <source>
        <dbReference type="PROSITE" id="PS50089"/>
    </source>
</evidence>
<keyword evidence="12" id="KW-1185">Reference proteome</keyword>
<dbReference type="InterPro" id="IPR053238">
    <property type="entry name" value="RING-H2_zinc_finger"/>
</dbReference>
<evidence type="ECO:0000313" key="11">
    <source>
        <dbReference type="EMBL" id="KAI0500394.1"/>
    </source>
</evidence>
<gene>
    <name evidence="11" type="ORF">KFK09_018606</name>
</gene>
<feature type="compositionally biased region" description="Acidic residues" evidence="8">
    <location>
        <begin position="165"/>
        <end position="180"/>
    </location>
</feature>
<dbReference type="Gene3D" id="3.30.40.10">
    <property type="entry name" value="Zinc/RING finger domain, C3HC4 (zinc finger)"/>
    <property type="match status" value="1"/>
</dbReference>
<evidence type="ECO:0000256" key="8">
    <source>
        <dbReference type="SAM" id="MobiDB-lite"/>
    </source>
</evidence>
<accession>A0A8T3AWE9</accession>
<comment type="caution">
    <text evidence="11">The sequence shown here is derived from an EMBL/GenBank/DDBJ whole genome shotgun (WGS) entry which is preliminary data.</text>
</comment>
<dbReference type="OrthoDB" id="8062037at2759"/>
<evidence type="ECO:0000256" key="9">
    <source>
        <dbReference type="SAM" id="Phobius"/>
    </source>
</evidence>
<keyword evidence="3" id="KW-0479">Metal-binding</keyword>
<dbReference type="Proteomes" id="UP000829196">
    <property type="component" value="Unassembled WGS sequence"/>
</dbReference>
<keyword evidence="4 7" id="KW-0863">Zinc-finger</keyword>
<evidence type="ECO:0000256" key="2">
    <source>
        <dbReference type="ARBA" id="ARBA00012483"/>
    </source>
</evidence>
<dbReference type="AlphaFoldDB" id="A0A8T3AWE9"/>
<evidence type="ECO:0000256" key="5">
    <source>
        <dbReference type="ARBA" id="ARBA00022833"/>
    </source>
</evidence>
<keyword evidence="9" id="KW-0812">Transmembrane</keyword>
<dbReference type="EMBL" id="JAGYWB010000013">
    <property type="protein sequence ID" value="KAI0500394.1"/>
    <property type="molecule type" value="Genomic_DNA"/>
</dbReference>
<name>A0A8T3AWE9_DENNO</name>
<dbReference type="PANTHER" id="PTHR14155:SF592">
    <property type="entry name" value="RING-H2 FINGER PROTEIN ATL57"/>
    <property type="match status" value="1"/>
</dbReference>
<organism evidence="11 12">
    <name type="scientific">Dendrobium nobile</name>
    <name type="common">Orchid</name>
    <dbReference type="NCBI Taxonomy" id="94219"/>
    <lineage>
        <taxon>Eukaryota</taxon>
        <taxon>Viridiplantae</taxon>
        <taxon>Streptophyta</taxon>
        <taxon>Embryophyta</taxon>
        <taxon>Tracheophyta</taxon>
        <taxon>Spermatophyta</taxon>
        <taxon>Magnoliopsida</taxon>
        <taxon>Liliopsida</taxon>
        <taxon>Asparagales</taxon>
        <taxon>Orchidaceae</taxon>
        <taxon>Epidendroideae</taxon>
        <taxon>Malaxideae</taxon>
        <taxon>Dendrobiinae</taxon>
        <taxon>Dendrobium</taxon>
    </lineage>
</organism>
<evidence type="ECO:0000256" key="6">
    <source>
        <dbReference type="ARBA" id="ARBA00024209"/>
    </source>
</evidence>
<evidence type="ECO:0000313" key="12">
    <source>
        <dbReference type="Proteomes" id="UP000829196"/>
    </source>
</evidence>
<sequence length="216" mass="23922">MSADFADRAPLVGDPYPLQAGQPDHSDHWPMVPTTIVSAFVLFLLGSFILFACHRFADTTASHPSVWQRNQYVRPQPPPADALCPETVAALPVIRAGSGQGFHCCAVCLAEYEEREMVKLMPVCGHVFHPQCIDAWLLSRGSCPVCRCSDLLGSRTGELRVDVFESEGEGREEEEEEEEEEHRGDTHRKLGRSRSCNSKVAVQGTGMVFLQRSCSF</sequence>
<dbReference type="SUPFAM" id="SSF57850">
    <property type="entry name" value="RING/U-box"/>
    <property type="match status" value="1"/>
</dbReference>
<comment type="similarity">
    <text evidence="6">Belongs to the RING-type zinc finger family. ATL subfamily.</text>
</comment>
<feature type="domain" description="RING-type" evidence="10">
    <location>
        <begin position="105"/>
        <end position="147"/>
    </location>
</feature>
<evidence type="ECO:0000256" key="1">
    <source>
        <dbReference type="ARBA" id="ARBA00000900"/>
    </source>
</evidence>
<protein>
    <recommendedName>
        <fullName evidence="2">RING-type E3 ubiquitin transferase</fullName>
        <ecNumber evidence="2">2.3.2.27</ecNumber>
    </recommendedName>
</protein>
<dbReference type="SMART" id="SM00184">
    <property type="entry name" value="RING"/>
    <property type="match status" value="1"/>
</dbReference>
<evidence type="ECO:0000256" key="7">
    <source>
        <dbReference type="PROSITE-ProRule" id="PRU00175"/>
    </source>
</evidence>
<dbReference type="PROSITE" id="PS50089">
    <property type="entry name" value="ZF_RING_2"/>
    <property type="match status" value="1"/>
</dbReference>
<dbReference type="EC" id="2.3.2.27" evidence="2"/>
<dbReference type="SMR" id="A0A8T3AWE9"/>
<feature type="region of interest" description="Disordered" evidence="8">
    <location>
        <begin position="165"/>
        <end position="195"/>
    </location>
</feature>
<keyword evidence="9" id="KW-1133">Transmembrane helix</keyword>
<keyword evidence="9" id="KW-0472">Membrane</keyword>
<dbReference type="GO" id="GO:0008270">
    <property type="term" value="F:zinc ion binding"/>
    <property type="evidence" value="ECO:0007669"/>
    <property type="project" value="UniProtKB-KW"/>
</dbReference>
<proteinExistence type="inferred from homology"/>
<dbReference type="PANTHER" id="PTHR14155">
    <property type="entry name" value="RING FINGER DOMAIN-CONTAINING"/>
    <property type="match status" value="1"/>
</dbReference>
<evidence type="ECO:0000256" key="4">
    <source>
        <dbReference type="ARBA" id="ARBA00022771"/>
    </source>
</evidence>
<dbReference type="Pfam" id="PF13639">
    <property type="entry name" value="zf-RING_2"/>
    <property type="match status" value="1"/>
</dbReference>
<dbReference type="InterPro" id="IPR013083">
    <property type="entry name" value="Znf_RING/FYVE/PHD"/>
</dbReference>
<reference evidence="11" key="1">
    <citation type="journal article" date="2022" name="Front. Genet.">
        <title>Chromosome-Scale Assembly of the Dendrobium nobile Genome Provides Insights Into the Molecular Mechanism of the Biosynthesis of the Medicinal Active Ingredient of Dendrobium.</title>
        <authorList>
            <person name="Xu Q."/>
            <person name="Niu S.-C."/>
            <person name="Li K.-L."/>
            <person name="Zheng P.-J."/>
            <person name="Zhang X.-J."/>
            <person name="Jia Y."/>
            <person name="Liu Y."/>
            <person name="Niu Y.-X."/>
            <person name="Yu L.-H."/>
            <person name="Chen D.-F."/>
            <person name="Zhang G.-Q."/>
        </authorList>
    </citation>
    <scope>NUCLEOTIDE SEQUENCE</scope>
    <source>
        <tissue evidence="11">Leaf</tissue>
    </source>
</reference>
<dbReference type="GO" id="GO:0061630">
    <property type="term" value="F:ubiquitin protein ligase activity"/>
    <property type="evidence" value="ECO:0007669"/>
    <property type="project" value="UniProtKB-EC"/>
</dbReference>
<keyword evidence="5" id="KW-0862">Zinc</keyword>
<evidence type="ECO:0000256" key="3">
    <source>
        <dbReference type="ARBA" id="ARBA00022723"/>
    </source>
</evidence>